<dbReference type="Pfam" id="PF02517">
    <property type="entry name" value="Rce1-like"/>
    <property type="match status" value="1"/>
</dbReference>
<dbReference type="AlphaFoldDB" id="A0A1D8S5I9"/>
<dbReference type="KEGG" id="halh:HTSR_1444"/>
<organism evidence="3 4">
    <name type="scientific">Halodesulfurarchaeum formicicum</name>
    <dbReference type="NCBI Taxonomy" id="1873524"/>
    <lineage>
        <taxon>Archaea</taxon>
        <taxon>Methanobacteriati</taxon>
        <taxon>Methanobacteriota</taxon>
        <taxon>Stenosarchaea group</taxon>
        <taxon>Halobacteria</taxon>
        <taxon>Halobacteriales</taxon>
        <taxon>Halobacteriaceae</taxon>
        <taxon>Halodesulfurarchaeum</taxon>
    </lineage>
</organism>
<feature type="transmembrane region" description="Helical" evidence="1">
    <location>
        <begin position="38"/>
        <end position="59"/>
    </location>
</feature>
<evidence type="ECO:0000259" key="2">
    <source>
        <dbReference type="Pfam" id="PF02517"/>
    </source>
</evidence>
<sequence length="222" mass="22985">MSAVLLTAVVVVLARRSARLLATPDRPIEGGRLALYANLVVTQTLLVGAVWLLLVWTGAPVSTLGVTDRPTILALVGLTVALVALNEGASKLAVDTDNPLRALLTPERSLEWVVLAGVVLPVIAISEEVLFRGVLIGGMAAGTGIHPAVLIVGSSLGFGLAHTAQGQVGMLVASMLGVGLGVAFWLGGSLWLVILVHYLIDLVEFLRHAKVSPGPRSGEGFA</sequence>
<evidence type="ECO:0000313" key="4">
    <source>
        <dbReference type="Proteomes" id="UP000185608"/>
    </source>
</evidence>
<proteinExistence type="predicted"/>
<keyword evidence="1" id="KW-1133">Transmembrane helix</keyword>
<accession>A0A1D8S5I9</accession>
<feature type="transmembrane region" description="Helical" evidence="1">
    <location>
        <begin position="170"/>
        <end position="200"/>
    </location>
</feature>
<feature type="transmembrane region" description="Helical" evidence="1">
    <location>
        <begin position="109"/>
        <end position="126"/>
    </location>
</feature>
<gene>
    <name evidence="3" type="ORF">HTSR_1444</name>
</gene>
<feature type="transmembrane region" description="Helical" evidence="1">
    <location>
        <begin position="133"/>
        <end position="158"/>
    </location>
</feature>
<keyword evidence="1" id="KW-0472">Membrane</keyword>
<dbReference type="PANTHER" id="PTHR36435:SF1">
    <property type="entry name" value="CAAX AMINO TERMINAL PROTEASE FAMILY PROTEIN"/>
    <property type="match status" value="1"/>
</dbReference>
<reference evidence="3 4" key="1">
    <citation type="submission" date="2016-06" db="EMBL/GenBank/DDBJ databases">
        <title>Discovery of anaerobic lithoheterotrophic haloarchaeon capable of sulfur respiration by hydrogen and formate.</title>
        <authorList>
            <person name="Sorokin D.Y."/>
            <person name="Kublanov I.V."/>
            <person name="Roman P."/>
            <person name="Sinninghe Damste J.S."/>
            <person name="Golyshin P.N."/>
            <person name="Rojo D."/>
            <person name="Ciordia S."/>
            <person name="Mena Md.C."/>
            <person name="Ferrer M."/>
            <person name="Smedile F."/>
            <person name="Messina E."/>
            <person name="La Cono V."/>
            <person name="Yakimov M.M."/>
        </authorList>
    </citation>
    <scope>NUCLEOTIDE SEQUENCE [LARGE SCALE GENOMIC DNA]</scope>
    <source>
        <strain evidence="3 4">HTSR1</strain>
    </source>
</reference>
<dbReference type="PANTHER" id="PTHR36435">
    <property type="entry name" value="SLR1288 PROTEIN"/>
    <property type="match status" value="1"/>
</dbReference>
<dbReference type="InterPro" id="IPR052710">
    <property type="entry name" value="CAAX_protease"/>
</dbReference>
<dbReference type="GO" id="GO:0080120">
    <property type="term" value="P:CAAX-box protein maturation"/>
    <property type="evidence" value="ECO:0007669"/>
    <property type="project" value="UniProtKB-ARBA"/>
</dbReference>
<name>A0A1D8S5I9_9EURY</name>
<evidence type="ECO:0000313" key="3">
    <source>
        <dbReference type="EMBL" id="AOW80620.1"/>
    </source>
</evidence>
<keyword evidence="1" id="KW-0812">Transmembrane</keyword>
<dbReference type="Proteomes" id="UP000185608">
    <property type="component" value="Chromosome"/>
</dbReference>
<dbReference type="GO" id="GO:0004175">
    <property type="term" value="F:endopeptidase activity"/>
    <property type="evidence" value="ECO:0007669"/>
    <property type="project" value="UniProtKB-ARBA"/>
</dbReference>
<dbReference type="InterPro" id="IPR003675">
    <property type="entry name" value="Rce1/LyrA-like_dom"/>
</dbReference>
<feature type="transmembrane region" description="Helical" evidence="1">
    <location>
        <begin position="71"/>
        <end position="89"/>
    </location>
</feature>
<dbReference type="STRING" id="1873524.HSR6_1516"/>
<protein>
    <submittedName>
        <fullName evidence="3">Abortive infection protein</fullName>
    </submittedName>
</protein>
<dbReference type="EMBL" id="CP016070">
    <property type="protein sequence ID" value="AOW80620.1"/>
    <property type="molecule type" value="Genomic_DNA"/>
</dbReference>
<evidence type="ECO:0000256" key="1">
    <source>
        <dbReference type="SAM" id="Phobius"/>
    </source>
</evidence>
<feature type="domain" description="CAAX prenyl protease 2/Lysostaphin resistance protein A-like" evidence="2">
    <location>
        <begin position="112"/>
        <end position="203"/>
    </location>
</feature>